<feature type="transmembrane region" description="Helical" evidence="6">
    <location>
        <begin position="160"/>
        <end position="183"/>
    </location>
</feature>
<gene>
    <name evidence="8" type="ORF">NQ318_018298</name>
</gene>
<dbReference type="PANTHER" id="PTHR21324">
    <property type="entry name" value="FASTING-INDUCIBLE INTEGRAL MEMBRANE PROTEIN TM6P1-RELATED"/>
    <property type="match status" value="1"/>
</dbReference>
<dbReference type="Proteomes" id="UP001162162">
    <property type="component" value="Unassembled WGS sequence"/>
</dbReference>
<feature type="transmembrane region" description="Helical" evidence="6">
    <location>
        <begin position="203"/>
        <end position="224"/>
    </location>
</feature>
<keyword evidence="5 6" id="KW-0472">Membrane</keyword>
<organism evidence="8 9">
    <name type="scientific">Aromia moschata</name>
    <dbReference type="NCBI Taxonomy" id="1265417"/>
    <lineage>
        <taxon>Eukaryota</taxon>
        <taxon>Metazoa</taxon>
        <taxon>Ecdysozoa</taxon>
        <taxon>Arthropoda</taxon>
        <taxon>Hexapoda</taxon>
        <taxon>Insecta</taxon>
        <taxon>Pterygota</taxon>
        <taxon>Neoptera</taxon>
        <taxon>Endopterygota</taxon>
        <taxon>Coleoptera</taxon>
        <taxon>Polyphaga</taxon>
        <taxon>Cucujiformia</taxon>
        <taxon>Chrysomeloidea</taxon>
        <taxon>Cerambycidae</taxon>
        <taxon>Cerambycinae</taxon>
        <taxon>Callichromatini</taxon>
        <taxon>Aromia</taxon>
    </lineage>
</organism>
<dbReference type="GO" id="GO:0012505">
    <property type="term" value="C:endomembrane system"/>
    <property type="evidence" value="ECO:0007669"/>
    <property type="project" value="UniProtKB-SubCell"/>
</dbReference>
<evidence type="ECO:0000256" key="5">
    <source>
        <dbReference type="ARBA" id="ARBA00023136"/>
    </source>
</evidence>
<feature type="domain" description="CWH43-like N-terminal" evidence="7">
    <location>
        <begin position="60"/>
        <end position="231"/>
    </location>
</feature>
<evidence type="ECO:0000313" key="9">
    <source>
        <dbReference type="Proteomes" id="UP001162162"/>
    </source>
</evidence>
<dbReference type="EMBL" id="JAPWTK010000003">
    <property type="protein sequence ID" value="KAJ8962319.1"/>
    <property type="molecule type" value="Genomic_DNA"/>
</dbReference>
<accession>A0AAV8ZE10</accession>
<comment type="subcellular location">
    <subcellularLocation>
        <location evidence="1">Endomembrane system</location>
        <topology evidence="1">Multi-pass membrane protein</topology>
    </subcellularLocation>
</comment>
<dbReference type="InterPro" id="IPR019402">
    <property type="entry name" value="CWH43_N"/>
</dbReference>
<feature type="non-terminal residue" evidence="8">
    <location>
        <position position="1"/>
    </location>
</feature>
<evidence type="ECO:0000256" key="3">
    <source>
        <dbReference type="ARBA" id="ARBA00022692"/>
    </source>
</evidence>
<evidence type="ECO:0000256" key="6">
    <source>
        <dbReference type="SAM" id="Phobius"/>
    </source>
</evidence>
<feature type="transmembrane region" description="Helical" evidence="6">
    <location>
        <begin position="96"/>
        <end position="114"/>
    </location>
</feature>
<comment type="similarity">
    <text evidence="2">Belongs to the DRAM/TMEM150 family.</text>
</comment>
<dbReference type="InterPro" id="IPR050911">
    <property type="entry name" value="DRAM/TMEM150_Autophagy_Mod"/>
</dbReference>
<dbReference type="PANTHER" id="PTHR21324:SF2">
    <property type="entry name" value="EG:22E5.9 PROTEIN"/>
    <property type="match status" value="1"/>
</dbReference>
<evidence type="ECO:0000256" key="1">
    <source>
        <dbReference type="ARBA" id="ARBA00004127"/>
    </source>
</evidence>
<keyword evidence="9" id="KW-1185">Reference proteome</keyword>
<dbReference type="Pfam" id="PF10277">
    <property type="entry name" value="Frag1"/>
    <property type="match status" value="1"/>
</dbReference>
<comment type="caution">
    <text evidence="8">The sequence shown here is derived from an EMBL/GenBank/DDBJ whole genome shotgun (WGS) entry which is preliminary data.</text>
</comment>
<evidence type="ECO:0000313" key="8">
    <source>
        <dbReference type="EMBL" id="KAJ8962319.1"/>
    </source>
</evidence>
<dbReference type="AlphaFoldDB" id="A0AAV8ZE10"/>
<evidence type="ECO:0000256" key="2">
    <source>
        <dbReference type="ARBA" id="ARBA00006565"/>
    </source>
</evidence>
<feature type="transmembrane region" description="Helical" evidence="6">
    <location>
        <begin position="120"/>
        <end position="140"/>
    </location>
</feature>
<name>A0AAV8ZE10_9CUCU</name>
<evidence type="ECO:0000259" key="7">
    <source>
        <dbReference type="Pfam" id="PF10277"/>
    </source>
</evidence>
<keyword evidence="4 6" id="KW-1133">Transmembrane helix</keyword>
<feature type="transmembrane region" description="Helical" evidence="6">
    <location>
        <begin position="44"/>
        <end position="75"/>
    </location>
</feature>
<keyword evidence="3 6" id="KW-0812">Transmembrane</keyword>
<protein>
    <recommendedName>
        <fullName evidence="7">CWH43-like N-terminal domain-containing protein</fullName>
    </recommendedName>
</protein>
<evidence type="ECO:0000256" key="4">
    <source>
        <dbReference type="ARBA" id="ARBA00022989"/>
    </source>
</evidence>
<sequence>LDLSLRGSDYAQSTNETTKIHILDGYALAPEICVLRQVLNLLWVVVWTCFLFVHLYLVYFILTIILVSCIVYVKFRQVNDILNRYDMSNKKRLNRSSLQTGLASAFGSSIIANFQKTDLIYVYWIGIVLLFGFGAVYQCIQTVQYWNLGQIIGQKRTTILRMILSVASVASFIIFFVCMMLSINWKKHDDHLSWQTENIGSVSYYGGIVFTWVCAASGTAYLMLLQWEFTKITLYEPDVFVEDKVTLGVNMQHTNEAFES</sequence>
<proteinExistence type="inferred from homology"/>
<reference evidence="8" key="1">
    <citation type="journal article" date="2023" name="Insect Mol. Biol.">
        <title>Genome sequencing provides insights into the evolution of gene families encoding plant cell wall-degrading enzymes in longhorned beetles.</title>
        <authorList>
            <person name="Shin N.R."/>
            <person name="Okamura Y."/>
            <person name="Kirsch R."/>
            <person name="Pauchet Y."/>
        </authorList>
    </citation>
    <scope>NUCLEOTIDE SEQUENCE</scope>
    <source>
        <strain evidence="8">AMC_N1</strain>
    </source>
</reference>